<evidence type="ECO:0000259" key="13">
    <source>
        <dbReference type="PROSITE" id="PS50011"/>
    </source>
</evidence>
<keyword evidence="4 11" id="KW-0547">Nucleotide-binding</keyword>
<proteinExistence type="inferred from homology"/>
<evidence type="ECO:0000256" key="1">
    <source>
        <dbReference type="ARBA" id="ARBA00006485"/>
    </source>
</evidence>
<comment type="caution">
    <text evidence="14">The sequence shown here is derived from an EMBL/GenBank/DDBJ whole genome shotgun (WGS) entry which is preliminary data.</text>
</comment>
<dbReference type="Pfam" id="PF00069">
    <property type="entry name" value="Pkinase"/>
    <property type="match status" value="1"/>
</dbReference>
<dbReference type="EMBL" id="CAJJDO010000088">
    <property type="protein sequence ID" value="CAD8187112.1"/>
    <property type="molecule type" value="Genomic_DNA"/>
</dbReference>
<dbReference type="SMART" id="SM00220">
    <property type="entry name" value="S_TKc"/>
    <property type="match status" value="1"/>
</dbReference>
<dbReference type="AlphaFoldDB" id="A0A8S1WEM3"/>
<feature type="binding site" evidence="11">
    <location>
        <position position="55"/>
    </location>
    <ligand>
        <name>ATP</name>
        <dbReference type="ChEBI" id="CHEBI:30616"/>
    </ligand>
</feature>
<organism evidence="14 15">
    <name type="scientific">Paramecium pentaurelia</name>
    <dbReference type="NCBI Taxonomy" id="43138"/>
    <lineage>
        <taxon>Eukaryota</taxon>
        <taxon>Sar</taxon>
        <taxon>Alveolata</taxon>
        <taxon>Ciliophora</taxon>
        <taxon>Intramacronucleata</taxon>
        <taxon>Oligohymenophorea</taxon>
        <taxon>Peniculida</taxon>
        <taxon>Parameciidae</taxon>
        <taxon>Paramecium</taxon>
    </lineage>
</organism>
<dbReference type="InterPro" id="IPR050108">
    <property type="entry name" value="CDK"/>
</dbReference>
<keyword evidence="15" id="KW-1185">Reference proteome</keyword>
<comment type="subunit">
    <text evidence="7">May form a complex composed of at least the catalytic subunit CRK2 and a cyclin.</text>
</comment>
<dbReference type="FunFam" id="3.30.200.20:FF:001123">
    <property type="entry name" value="Predicted protein"/>
    <property type="match status" value="1"/>
</dbReference>
<dbReference type="PROSITE" id="PS50011">
    <property type="entry name" value="PROTEIN_KINASE_DOM"/>
    <property type="match status" value="1"/>
</dbReference>
<dbReference type="GO" id="GO:0005634">
    <property type="term" value="C:nucleus"/>
    <property type="evidence" value="ECO:0007669"/>
    <property type="project" value="TreeGrafter"/>
</dbReference>
<evidence type="ECO:0000256" key="9">
    <source>
        <dbReference type="ARBA" id="ARBA00041902"/>
    </source>
</evidence>
<protein>
    <recommendedName>
        <fullName evidence="8">Cyclin-dependent kinase 2 homolog</fullName>
    </recommendedName>
    <alternativeName>
        <fullName evidence="9">Cell division control protein 2 homolog</fullName>
    </alternativeName>
    <alternativeName>
        <fullName evidence="10">cdc2-related kinase 2</fullName>
    </alternativeName>
</protein>
<evidence type="ECO:0000313" key="14">
    <source>
        <dbReference type="EMBL" id="CAD8187112.1"/>
    </source>
</evidence>
<dbReference type="GO" id="GO:0007346">
    <property type="term" value="P:regulation of mitotic cell cycle"/>
    <property type="evidence" value="ECO:0007669"/>
    <property type="project" value="TreeGrafter"/>
</dbReference>
<keyword evidence="3" id="KW-0808">Transferase</keyword>
<dbReference type="PROSITE" id="PS00108">
    <property type="entry name" value="PROTEIN_KINASE_ST"/>
    <property type="match status" value="1"/>
</dbReference>
<dbReference type="GO" id="GO:0004674">
    <property type="term" value="F:protein serine/threonine kinase activity"/>
    <property type="evidence" value="ECO:0007669"/>
    <property type="project" value="UniProtKB-KW"/>
</dbReference>
<evidence type="ECO:0000256" key="3">
    <source>
        <dbReference type="ARBA" id="ARBA00022679"/>
    </source>
</evidence>
<dbReference type="PANTHER" id="PTHR24056">
    <property type="entry name" value="CELL DIVISION PROTEIN KINASE"/>
    <property type="match status" value="1"/>
</dbReference>
<dbReference type="Proteomes" id="UP000689195">
    <property type="component" value="Unassembled WGS sequence"/>
</dbReference>
<keyword evidence="2 12" id="KW-0723">Serine/threonine-protein kinase</keyword>
<dbReference type="PANTHER" id="PTHR24056:SF107">
    <property type="entry name" value="CYCLIN-DEPENDENT KINASE 11A-RELATED"/>
    <property type="match status" value="1"/>
</dbReference>
<dbReference type="InterPro" id="IPR017441">
    <property type="entry name" value="Protein_kinase_ATP_BS"/>
</dbReference>
<comment type="similarity">
    <text evidence="1">Belongs to the protein kinase superfamily. CMGC Ser/Thr protein kinase family. CDC2/CDKX subfamily.</text>
</comment>
<dbReference type="GO" id="GO:0005524">
    <property type="term" value="F:ATP binding"/>
    <property type="evidence" value="ECO:0007669"/>
    <property type="project" value="UniProtKB-UniRule"/>
</dbReference>
<evidence type="ECO:0000256" key="8">
    <source>
        <dbReference type="ARBA" id="ARBA00039612"/>
    </source>
</evidence>
<evidence type="ECO:0000256" key="11">
    <source>
        <dbReference type="PROSITE-ProRule" id="PRU10141"/>
    </source>
</evidence>
<reference evidence="14" key="1">
    <citation type="submission" date="2021-01" db="EMBL/GenBank/DDBJ databases">
        <authorList>
            <consortium name="Genoscope - CEA"/>
            <person name="William W."/>
        </authorList>
    </citation>
    <scope>NUCLEOTIDE SEQUENCE</scope>
</reference>
<keyword evidence="6 11" id="KW-0067">ATP-binding</keyword>
<keyword evidence="5" id="KW-0418">Kinase</keyword>
<evidence type="ECO:0000256" key="12">
    <source>
        <dbReference type="RuleBase" id="RU000304"/>
    </source>
</evidence>
<gene>
    <name evidence="14" type="ORF">PPENT_87.1.T0880153</name>
</gene>
<accession>A0A8S1WEM3</accession>
<feature type="domain" description="Protein kinase" evidence="13">
    <location>
        <begin position="26"/>
        <end position="304"/>
    </location>
</feature>
<evidence type="ECO:0000256" key="5">
    <source>
        <dbReference type="ARBA" id="ARBA00022777"/>
    </source>
</evidence>
<evidence type="ECO:0000313" key="15">
    <source>
        <dbReference type="Proteomes" id="UP000689195"/>
    </source>
</evidence>
<name>A0A8S1WEM3_9CILI</name>
<evidence type="ECO:0000256" key="10">
    <source>
        <dbReference type="ARBA" id="ARBA00042858"/>
    </source>
</evidence>
<evidence type="ECO:0000256" key="6">
    <source>
        <dbReference type="ARBA" id="ARBA00022840"/>
    </source>
</evidence>
<dbReference type="FunFam" id="1.10.510.10:FF:001314">
    <property type="entry name" value="Uncharacterized protein"/>
    <property type="match status" value="1"/>
</dbReference>
<sequence length="349" mass="40394">MLGNLGVQICRTTTSQLPAQDLGETYIIQRPVGQGKYGQVFKAQNKLNKQIVALKKIKQEKEANGFPRTAMREIHLLSSIKHENIVSFQEVVIQSKSTYLVLEYMDTDLHNLLQRRIGFSLDQVRYLMYQILEALSYLHSRNIYHRDLKPNNILYNGKGQVKICDFGMANEYSKKRPQTKRILVPQYRAPEIYLGGQYDCSVDVWSAGILFLELIVKQSPFMLAKSESQCFQKIIDLCGTPTEDVSSLPHYHELINEPKERTLRKYLHAYSNSMPQLIDLIDRMLTLNPAKRITAKEALKHQYFQARIFIMMPIIEQDAQTPKDPPIQKKVKQEQHKPLLQGIKINKCM</sequence>
<dbReference type="InterPro" id="IPR008271">
    <property type="entry name" value="Ser/Thr_kinase_AS"/>
</dbReference>
<evidence type="ECO:0000256" key="7">
    <source>
        <dbReference type="ARBA" id="ARBA00038543"/>
    </source>
</evidence>
<dbReference type="OrthoDB" id="288960at2759"/>
<evidence type="ECO:0000256" key="4">
    <source>
        <dbReference type="ARBA" id="ARBA00022741"/>
    </source>
</evidence>
<dbReference type="InterPro" id="IPR000719">
    <property type="entry name" value="Prot_kinase_dom"/>
</dbReference>
<dbReference type="PROSITE" id="PS00107">
    <property type="entry name" value="PROTEIN_KINASE_ATP"/>
    <property type="match status" value="1"/>
</dbReference>
<evidence type="ECO:0000256" key="2">
    <source>
        <dbReference type="ARBA" id="ARBA00022527"/>
    </source>
</evidence>